<dbReference type="SUPFAM" id="SSF53955">
    <property type="entry name" value="Lysozyme-like"/>
    <property type="match status" value="1"/>
</dbReference>
<gene>
    <name evidence="2" type="ORF">COV10_00125</name>
</gene>
<dbReference type="Gene3D" id="1.10.530.10">
    <property type="match status" value="1"/>
</dbReference>
<proteinExistence type="predicted"/>
<dbReference type="EMBL" id="PCYI01000001">
    <property type="protein sequence ID" value="PIR45280.1"/>
    <property type="molecule type" value="Genomic_DNA"/>
</dbReference>
<feature type="domain" description="Transglycosylase SLT" evidence="1">
    <location>
        <begin position="58"/>
        <end position="134"/>
    </location>
</feature>
<evidence type="ECO:0000313" key="2">
    <source>
        <dbReference type="EMBL" id="PIR45280.1"/>
    </source>
</evidence>
<dbReference type="InterPro" id="IPR023346">
    <property type="entry name" value="Lysozyme-like_dom_sf"/>
</dbReference>
<dbReference type="Pfam" id="PF01464">
    <property type="entry name" value="SLT"/>
    <property type="match status" value="1"/>
</dbReference>
<organism evidence="2 3">
    <name type="scientific">Candidatus Vogelbacteria bacterium CG10_big_fil_rev_8_21_14_0_10_51_16</name>
    <dbReference type="NCBI Taxonomy" id="1975045"/>
    <lineage>
        <taxon>Bacteria</taxon>
        <taxon>Candidatus Vogeliibacteriota</taxon>
    </lineage>
</organism>
<comment type="caution">
    <text evidence="2">The sequence shown here is derived from an EMBL/GenBank/DDBJ whole genome shotgun (WGS) entry which is preliminary data.</text>
</comment>
<dbReference type="AlphaFoldDB" id="A0A2H0RFS7"/>
<protein>
    <recommendedName>
        <fullName evidence="1">Transglycosylase SLT domain-containing protein</fullName>
    </recommendedName>
</protein>
<evidence type="ECO:0000259" key="1">
    <source>
        <dbReference type="Pfam" id="PF01464"/>
    </source>
</evidence>
<dbReference type="InterPro" id="IPR008258">
    <property type="entry name" value="Transglycosylase_SLT_dom_1"/>
</dbReference>
<evidence type="ECO:0000313" key="3">
    <source>
        <dbReference type="Proteomes" id="UP000228767"/>
    </source>
</evidence>
<accession>A0A2H0RFS7</accession>
<sequence length="149" mass="16993">MLFSVGTTTPTLTHADIAAVVIPDKETKSQEVRALEEKKRKACADEAEKHSKECVTALIETYAHEFEVPKKLALDIAMCESSLRANVYGDNGRAFGTFQFHRPTFDEFAKKFGEELDYYDNEDSIKLAIWALANDKEHHWTCYRKVAMK</sequence>
<dbReference type="Proteomes" id="UP000228767">
    <property type="component" value="Unassembled WGS sequence"/>
</dbReference>
<name>A0A2H0RFS7_9BACT</name>
<reference evidence="2 3" key="1">
    <citation type="submission" date="2017-09" db="EMBL/GenBank/DDBJ databases">
        <title>Depth-based differentiation of microbial function through sediment-hosted aquifers and enrichment of novel symbionts in the deep terrestrial subsurface.</title>
        <authorList>
            <person name="Probst A.J."/>
            <person name="Ladd B."/>
            <person name="Jarett J.K."/>
            <person name="Geller-Mcgrath D.E."/>
            <person name="Sieber C.M."/>
            <person name="Emerson J.B."/>
            <person name="Anantharaman K."/>
            <person name="Thomas B.C."/>
            <person name="Malmstrom R."/>
            <person name="Stieglmeier M."/>
            <person name="Klingl A."/>
            <person name="Woyke T."/>
            <person name="Ryan C.M."/>
            <person name="Banfield J.F."/>
        </authorList>
    </citation>
    <scope>NUCLEOTIDE SEQUENCE [LARGE SCALE GENOMIC DNA]</scope>
    <source>
        <strain evidence="2">CG10_big_fil_rev_8_21_14_0_10_51_16</strain>
    </source>
</reference>